<dbReference type="GO" id="GO:0045944">
    <property type="term" value="P:positive regulation of transcription by RNA polymerase II"/>
    <property type="evidence" value="ECO:0007669"/>
    <property type="project" value="TreeGrafter"/>
</dbReference>
<evidence type="ECO:0000256" key="7">
    <source>
        <dbReference type="ARBA" id="ARBA00023163"/>
    </source>
</evidence>
<reference evidence="13" key="2">
    <citation type="submission" date="2020-12" db="EMBL/GenBank/DDBJ databases">
        <authorList>
            <person name="Kanost M."/>
        </authorList>
    </citation>
    <scope>NUCLEOTIDE SEQUENCE</scope>
</reference>
<comment type="subcellular location">
    <subcellularLocation>
        <location evidence="1 9">Nucleus</location>
    </subcellularLocation>
</comment>
<dbReference type="Proteomes" id="UP000791440">
    <property type="component" value="Unassembled WGS sequence"/>
</dbReference>
<accession>A0A922CPA3</accession>
<comment type="function">
    <text evidence="9">Component of the Mediator complex, a coactivator involved in regulated transcription of nearly all RNA polymerase II-dependent genes. Mediator functions as a bridge to convey information from gene-specific regulatory proteins to the basal RNA polymerase II transcription machinery. Mediator is recruited to promoters by direct interactions with regulatory proteins and serves as a scaffold for the assembly of a functional preinitiation complex with RNA polymerase II and the general transcription factors.</text>
</comment>
<dbReference type="Pfam" id="PF06333">
    <property type="entry name" value="Med13_C"/>
    <property type="match status" value="1"/>
</dbReference>
<feature type="region of interest" description="Disordered" evidence="10">
    <location>
        <begin position="780"/>
        <end position="814"/>
    </location>
</feature>
<keyword evidence="6 9" id="KW-0010">Activator</keyword>
<feature type="domain" description="Mediator complex subunit Med13 C-terminal" evidence="11">
    <location>
        <begin position="750"/>
        <end position="926"/>
    </location>
</feature>
<organism evidence="13 14">
    <name type="scientific">Manduca sexta</name>
    <name type="common">Tobacco hawkmoth</name>
    <name type="synonym">Tobacco hornworm</name>
    <dbReference type="NCBI Taxonomy" id="7130"/>
    <lineage>
        <taxon>Eukaryota</taxon>
        <taxon>Metazoa</taxon>
        <taxon>Ecdysozoa</taxon>
        <taxon>Arthropoda</taxon>
        <taxon>Hexapoda</taxon>
        <taxon>Insecta</taxon>
        <taxon>Pterygota</taxon>
        <taxon>Neoptera</taxon>
        <taxon>Endopterygota</taxon>
        <taxon>Lepidoptera</taxon>
        <taxon>Glossata</taxon>
        <taxon>Ditrysia</taxon>
        <taxon>Bombycoidea</taxon>
        <taxon>Sphingidae</taxon>
        <taxon>Sphinginae</taxon>
        <taxon>Sphingini</taxon>
        <taxon>Manduca</taxon>
    </lineage>
</organism>
<comment type="subunit">
    <text evidence="9">Component of the Mediator complex.</text>
</comment>
<proteinExistence type="inferred from homology"/>
<evidence type="ECO:0000256" key="3">
    <source>
        <dbReference type="ARBA" id="ARBA00019618"/>
    </source>
</evidence>
<keyword evidence="14" id="KW-1185">Reference proteome</keyword>
<feature type="domain" description="Mediator complex subunit Med13 N-terminal" evidence="12">
    <location>
        <begin position="12"/>
        <end position="261"/>
    </location>
</feature>
<dbReference type="EMBL" id="JH668440">
    <property type="protein sequence ID" value="KAG6453246.1"/>
    <property type="molecule type" value="Genomic_DNA"/>
</dbReference>
<keyword evidence="4 9" id="KW-0678">Repressor</keyword>
<comment type="caution">
    <text evidence="13">The sequence shown here is derived from an EMBL/GenBank/DDBJ whole genome shotgun (WGS) entry which is preliminary data.</text>
</comment>
<comment type="similarity">
    <text evidence="2 9">Belongs to the Mediator complex subunit 13 family.</text>
</comment>
<dbReference type="AlphaFoldDB" id="A0A922CPA3"/>
<dbReference type="PANTHER" id="PTHR48249">
    <property type="entry name" value="MEDIATOR OF RNA POLYMERASE II TRANSCRIPTION SUBUNIT 13"/>
    <property type="match status" value="1"/>
</dbReference>
<feature type="compositionally biased region" description="Low complexity" evidence="10">
    <location>
        <begin position="586"/>
        <end position="595"/>
    </location>
</feature>
<evidence type="ECO:0000313" key="14">
    <source>
        <dbReference type="Proteomes" id="UP000791440"/>
    </source>
</evidence>
<dbReference type="InterPro" id="IPR021643">
    <property type="entry name" value="Mediator_Med13_N"/>
</dbReference>
<protein>
    <recommendedName>
        <fullName evidence="3 9">Mediator of RNA polymerase II transcription subunit 13</fullName>
    </recommendedName>
</protein>
<evidence type="ECO:0000256" key="1">
    <source>
        <dbReference type="ARBA" id="ARBA00004123"/>
    </source>
</evidence>
<keyword evidence="8 9" id="KW-0539">Nucleus</keyword>
<name>A0A922CPA3_MANSE</name>
<evidence type="ECO:0000256" key="4">
    <source>
        <dbReference type="ARBA" id="ARBA00022491"/>
    </source>
</evidence>
<dbReference type="InterPro" id="IPR051139">
    <property type="entry name" value="Mediator_complx_sub13"/>
</dbReference>
<feature type="region of interest" description="Disordered" evidence="10">
    <location>
        <begin position="285"/>
        <end position="356"/>
    </location>
</feature>
<dbReference type="PANTHER" id="PTHR48249:SF3">
    <property type="entry name" value="MEDIATOR OF RNA POLYMERASE II TRANSCRIPTION SUBUNIT 13"/>
    <property type="match status" value="1"/>
</dbReference>
<feature type="compositionally biased region" description="Pro residues" evidence="10">
    <location>
        <begin position="298"/>
        <end position="318"/>
    </location>
</feature>
<reference evidence="13" key="1">
    <citation type="journal article" date="2016" name="Insect Biochem. Mol. Biol.">
        <title>Multifaceted biological insights from a draft genome sequence of the tobacco hornworm moth, Manduca sexta.</title>
        <authorList>
            <person name="Kanost M.R."/>
            <person name="Arrese E.L."/>
            <person name="Cao X."/>
            <person name="Chen Y.R."/>
            <person name="Chellapilla S."/>
            <person name="Goldsmith M.R."/>
            <person name="Grosse-Wilde E."/>
            <person name="Heckel D.G."/>
            <person name="Herndon N."/>
            <person name="Jiang H."/>
            <person name="Papanicolaou A."/>
            <person name="Qu J."/>
            <person name="Soulages J.L."/>
            <person name="Vogel H."/>
            <person name="Walters J."/>
            <person name="Waterhouse R.M."/>
            <person name="Ahn S.J."/>
            <person name="Almeida F.C."/>
            <person name="An C."/>
            <person name="Aqrawi P."/>
            <person name="Bretschneider A."/>
            <person name="Bryant W.B."/>
            <person name="Bucks S."/>
            <person name="Chao H."/>
            <person name="Chevignon G."/>
            <person name="Christen J.M."/>
            <person name="Clarke D.F."/>
            <person name="Dittmer N.T."/>
            <person name="Ferguson L.C.F."/>
            <person name="Garavelou S."/>
            <person name="Gordon K.H.J."/>
            <person name="Gunaratna R.T."/>
            <person name="Han Y."/>
            <person name="Hauser F."/>
            <person name="He Y."/>
            <person name="Heidel-Fischer H."/>
            <person name="Hirsh A."/>
            <person name="Hu Y."/>
            <person name="Jiang H."/>
            <person name="Kalra D."/>
            <person name="Klinner C."/>
            <person name="Konig C."/>
            <person name="Kovar C."/>
            <person name="Kroll A.R."/>
            <person name="Kuwar S.S."/>
            <person name="Lee S.L."/>
            <person name="Lehman R."/>
            <person name="Li K."/>
            <person name="Li Z."/>
            <person name="Liang H."/>
            <person name="Lovelace S."/>
            <person name="Lu Z."/>
            <person name="Mansfield J.H."/>
            <person name="McCulloch K.J."/>
            <person name="Mathew T."/>
            <person name="Morton B."/>
            <person name="Muzny D.M."/>
            <person name="Neunemann D."/>
            <person name="Ongeri F."/>
            <person name="Pauchet Y."/>
            <person name="Pu L.L."/>
            <person name="Pyrousis I."/>
            <person name="Rao X.J."/>
            <person name="Redding A."/>
            <person name="Roesel C."/>
            <person name="Sanchez-Gracia A."/>
            <person name="Schaack S."/>
            <person name="Shukla A."/>
            <person name="Tetreau G."/>
            <person name="Wang Y."/>
            <person name="Xiong G.H."/>
            <person name="Traut W."/>
            <person name="Walsh T.K."/>
            <person name="Worley K.C."/>
            <person name="Wu D."/>
            <person name="Wu W."/>
            <person name="Wu Y.Q."/>
            <person name="Zhang X."/>
            <person name="Zou Z."/>
            <person name="Zucker H."/>
            <person name="Briscoe A.D."/>
            <person name="Burmester T."/>
            <person name="Clem R.J."/>
            <person name="Feyereisen R."/>
            <person name="Grimmelikhuijzen C.J.P."/>
            <person name="Hamodrakas S.J."/>
            <person name="Hansson B.S."/>
            <person name="Huguet E."/>
            <person name="Jermiin L.S."/>
            <person name="Lan Q."/>
            <person name="Lehman H.K."/>
            <person name="Lorenzen M."/>
            <person name="Merzendorfer H."/>
            <person name="Michalopoulos I."/>
            <person name="Morton D.B."/>
            <person name="Muthukrishnan S."/>
            <person name="Oakeshott J.G."/>
            <person name="Palmer W."/>
            <person name="Park Y."/>
            <person name="Passarelli A.L."/>
            <person name="Rozas J."/>
            <person name="Schwartz L.M."/>
            <person name="Smith W."/>
            <person name="Southgate A."/>
            <person name="Vilcinskas A."/>
            <person name="Vogt R."/>
            <person name="Wang P."/>
            <person name="Werren J."/>
            <person name="Yu X.Q."/>
            <person name="Zhou J.J."/>
            <person name="Brown S.J."/>
            <person name="Scherer S.E."/>
            <person name="Richards S."/>
            <person name="Blissard G.W."/>
        </authorList>
    </citation>
    <scope>NUCLEOTIDE SEQUENCE</scope>
</reference>
<dbReference type="Pfam" id="PF11597">
    <property type="entry name" value="Med13_N"/>
    <property type="match status" value="1"/>
</dbReference>
<dbReference type="InterPro" id="IPR009401">
    <property type="entry name" value="Med13_C"/>
</dbReference>
<evidence type="ECO:0000256" key="6">
    <source>
        <dbReference type="ARBA" id="ARBA00023159"/>
    </source>
</evidence>
<sequence length="937" mass="103483">MTHQNHQTNGASLEDCHTNFFALTELYGIKWRKLVWGETSGGGGGGADGDEGAAPLADPVISSYARCLAGDILCVWRRVPSPQPVETLDYMAVPAPPAAPPLSLRAAKELWIFWYGEEPDLNGLVAPELITSQGEQGSWESGLSYECRSLLFKALHNLIERCLLSRDFVRLGKWFVQPYDGDEEDVGKSPWHLSFSFAFFLHGESTVCASVDVRQHPPVRTLTAKRLAKINSPDHNGDAKVILAPFGLEGRLTGREWGEADAATARLLDAWRHLYPLEQGCGAVETTGTVPTTLHTPAPTPDPHAPPTPAPPSLPPPKLYNQGESPGWPGWSGWGGEPPEAARRPVLPRAPRRPDPLEDETALRMLYDYTTVYAWLEHPVKRFKSEENCFREELALGVAAGEDLYAGHDHTSMAVMLDHAKVEIKQERQDHTEDTKEYKNLFTSDGLCATFKDLDQIFDNSDDAASGDETMQVACGEESRWAGRCVRAEELSKMFPTPPSMEAHAQPSPGFSLPDDDWSFVFKPPTVYKYVGSSKYAPLTTLPSQLLPPVTLPPQAVYRPRCHREQGKRDADTDTDSHRNGKYSDGGSAAARALRAARTGSLGGATPAPAPAPANSSAVHRWPFISARAPRSSRDVVRLMRRLRPLLQDAIQKRCCGARMWDGVTGPLTWRQFHRLAGRGNEDLCEPQPVPPLLVGHDRDWVSLSPYALRHWERLALEPYSYARDVAFVVSNQMPFEPPMANGEDNDMMFLNVDMGDEDMADDNINDLLIGDMFNNMWAPNSPRRADDEPGGSPAPAHHPAHHHQAHEGQQEQVGTVLQQPLALGYLVSTAPLGAMPGWWWAGCGHLRDACPAFLKNALHLHSVHAADDFTSLTQRRDHNTHPLDSQTTTDVLRYVLEGYNALSWLALDGNTHDRLSCLPLHVQVLMQLYHTAAALG</sequence>
<dbReference type="GO" id="GO:0003713">
    <property type="term" value="F:transcription coactivator activity"/>
    <property type="evidence" value="ECO:0007669"/>
    <property type="project" value="TreeGrafter"/>
</dbReference>
<evidence type="ECO:0000256" key="5">
    <source>
        <dbReference type="ARBA" id="ARBA00023015"/>
    </source>
</evidence>
<feature type="region of interest" description="Disordered" evidence="10">
    <location>
        <begin position="558"/>
        <end position="595"/>
    </location>
</feature>
<keyword evidence="7 9" id="KW-0804">Transcription</keyword>
<evidence type="ECO:0000259" key="12">
    <source>
        <dbReference type="Pfam" id="PF11597"/>
    </source>
</evidence>
<feature type="compositionally biased region" description="Basic and acidic residues" evidence="10">
    <location>
        <begin position="563"/>
        <end position="579"/>
    </location>
</feature>
<feature type="compositionally biased region" description="Low complexity" evidence="10">
    <location>
        <begin position="286"/>
        <end position="297"/>
    </location>
</feature>
<keyword evidence="5 9" id="KW-0805">Transcription regulation</keyword>
<evidence type="ECO:0000256" key="2">
    <source>
        <dbReference type="ARBA" id="ARBA00009354"/>
    </source>
</evidence>
<dbReference type="GO" id="GO:0016592">
    <property type="term" value="C:mediator complex"/>
    <property type="evidence" value="ECO:0007669"/>
    <property type="project" value="InterPro"/>
</dbReference>
<gene>
    <name evidence="13" type="ORF">O3G_MSEX008050</name>
</gene>
<evidence type="ECO:0000256" key="10">
    <source>
        <dbReference type="SAM" id="MobiDB-lite"/>
    </source>
</evidence>
<evidence type="ECO:0000259" key="11">
    <source>
        <dbReference type="Pfam" id="PF06333"/>
    </source>
</evidence>
<evidence type="ECO:0000256" key="8">
    <source>
        <dbReference type="ARBA" id="ARBA00023242"/>
    </source>
</evidence>
<evidence type="ECO:0000313" key="13">
    <source>
        <dbReference type="EMBL" id="KAG6453246.1"/>
    </source>
</evidence>
<evidence type="ECO:0000256" key="9">
    <source>
        <dbReference type="RuleBase" id="RU364134"/>
    </source>
</evidence>